<proteinExistence type="predicted"/>
<sequence length="40" mass="4524">MRFLCRFYVLTGYPVTFTKLDSPDVELDSPDVALGMVTLI</sequence>
<organism evidence="1 2">
    <name type="scientific">Aliiglaciecola lipolytica E3</name>
    <dbReference type="NCBI Taxonomy" id="1127673"/>
    <lineage>
        <taxon>Bacteria</taxon>
        <taxon>Pseudomonadati</taxon>
        <taxon>Pseudomonadota</taxon>
        <taxon>Gammaproteobacteria</taxon>
        <taxon>Alteromonadales</taxon>
        <taxon>Alteromonadaceae</taxon>
        <taxon>Aliiglaciecola</taxon>
    </lineage>
</organism>
<comment type="caution">
    <text evidence="1">The sequence shown here is derived from an EMBL/GenBank/DDBJ whole genome shotgun (WGS) entry which is preliminary data.</text>
</comment>
<dbReference type="STRING" id="1127673.GLIP_1842"/>
<dbReference type="AlphaFoldDB" id="K6XS13"/>
<evidence type="ECO:0000313" key="1">
    <source>
        <dbReference type="EMBL" id="GAC14471.1"/>
    </source>
</evidence>
<reference evidence="1 2" key="1">
    <citation type="journal article" date="2017" name="Antonie Van Leeuwenhoek">
        <title>Rhizobium rhizosphaerae sp. nov., a novel species isolated from rice rhizosphere.</title>
        <authorList>
            <person name="Zhao J.J."/>
            <person name="Zhang J."/>
            <person name="Zhang R.J."/>
            <person name="Zhang C.W."/>
            <person name="Yin H.Q."/>
            <person name="Zhang X.X."/>
        </authorList>
    </citation>
    <scope>NUCLEOTIDE SEQUENCE [LARGE SCALE GENOMIC DNA]</scope>
    <source>
        <strain evidence="1 2">E3</strain>
    </source>
</reference>
<dbReference type="Proteomes" id="UP000006334">
    <property type="component" value="Unassembled WGS sequence"/>
</dbReference>
<evidence type="ECO:0000313" key="2">
    <source>
        <dbReference type="Proteomes" id="UP000006334"/>
    </source>
</evidence>
<gene>
    <name evidence="1" type="ORF">GLIP_1842</name>
</gene>
<dbReference type="EMBL" id="BAEN01000037">
    <property type="protein sequence ID" value="GAC14471.1"/>
    <property type="molecule type" value="Genomic_DNA"/>
</dbReference>
<protein>
    <submittedName>
        <fullName evidence="1">Uncharacterized protein</fullName>
    </submittedName>
</protein>
<accession>K6XS13</accession>
<keyword evidence="2" id="KW-1185">Reference proteome</keyword>
<name>K6XS13_9ALTE</name>